<organism evidence="5 6">
    <name type="scientific">Acropora cervicornis</name>
    <name type="common">Staghorn coral</name>
    <dbReference type="NCBI Taxonomy" id="6130"/>
    <lineage>
        <taxon>Eukaryota</taxon>
        <taxon>Metazoa</taxon>
        <taxon>Cnidaria</taxon>
        <taxon>Anthozoa</taxon>
        <taxon>Hexacorallia</taxon>
        <taxon>Scleractinia</taxon>
        <taxon>Astrocoeniina</taxon>
        <taxon>Acroporidae</taxon>
        <taxon>Acropora</taxon>
    </lineage>
</organism>
<reference evidence="5" key="2">
    <citation type="journal article" date="2023" name="Science">
        <title>Genomic signatures of disease resistance in endangered staghorn corals.</title>
        <authorList>
            <person name="Vollmer S.V."/>
            <person name="Selwyn J.D."/>
            <person name="Despard B.A."/>
            <person name="Roesel C.L."/>
        </authorList>
    </citation>
    <scope>NUCLEOTIDE SEQUENCE</scope>
    <source>
        <strain evidence="5">K2</strain>
    </source>
</reference>
<dbReference type="AlphaFoldDB" id="A0AAD9VCE3"/>
<evidence type="ECO:0000313" key="6">
    <source>
        <dbReference type="Proteomes" id="UP001249851"/>
    </source>
</evidence>
<dbReference type="GO" id="GO:0070475">
    <property type="term" value="P:rRNA base methylation"/>
    <property type="evidence" value="ECO:0007669"/>
    <property type="project" value="TreeGrafter"/>
</dbReference>
<evidence type="ECO:0000256" key="4">
    <source>
        <dbReference type="ARBA" id="ARBA00022691"/>
    </source>
</evidence>
<comment type="caution">
    <text evidence="5">The sequence shown here is derived from an EMBL/GenBank/DDBJ whole genome shotgun (WGS) entry which is preliminary data.</text>
</comment>
<gene>
    <name evidence="5" type="ORF">P5673_006076</name>
</gene>
<sequence>MAAGSSPLHCVRSLFIFSSHKLRGFCTQGDSHIVHVPVMLKECLSFLAPQDGQVFIDSTFGSGGHTAAILMSAKCKVYAMDRDPAAVEIAHILSERAEFKGRMFPAQGKFSEICKILKRFDIKNESVDGMLLDIGASSIQFEDPDRGFSFYKNGPLDMRMDVRNSLKEGSNGERLPMTAADVVNSINETELTAVLRQYGQEKEAGE</sequence>
<proteinExistence type="inferred from homology"/>
<dbReference type="InterPro" id="IPR023397">
    <property type="entry name" value="SAM-dep_MeTrfase_MraW_recog"/>
</dbReference>
<keyword evidence="6" id="KW-1185">Reference proteome</keyword>
<evidence type="ECO:0000256" key="3">
    <source>
        <dbReference type="ARBA" id="ARBA00022679"/>
    </source>
</evidence>
<accession>A0AAD9VCE3</accession>
<keyword evidence="3" id="KW-0808">Transferase</keyword>
<dbReference type="Proteomes" id="UP001249851">
    <property type="component" value="Unassembled WGS sequence"/>
</dbReference>
<comment type="similarity">
    <text evidence="1">Belongs to the methyltransferase superfamily. RsmH family.</text>
</comment>
<dbReference type="GO" id="GO:0071424">
    <property type="term" value="F:rRNA (cytosine-N4-)-methyltransferase activity"/>
    <property type="evidence" value="ECO:0007669"/>
    <property type="project" value="TreeGrafter"/>
</dbReference>
<evidence type="ECO:0000313" key="5">
    <source>
        <dbReference type="EMBL" id="KAK2569179.1"/>
    </source>
</evidence>
<dbReference type="Gene3D" id="3.40.50.150">
    <property type="entry name" value="Vaccinia Virus protein VP39"/>
    <property type="match status" value="1"/>
</dbReference>
<dbReference type="SUPFAM" id="SSF81799">
    <property type="entry name" value="Putative methyltransferase TM0872, insert domain"/>
    <property type="match status" value="1"/>
</dbReference>
<dbReference type="Pfam" id="PF01795">
    <property type="entry name" value="Methyltransf_5"/>
    <property type="match status" value="1"/>
</dbReference>
<dbReference type="SUPFAM" id="SSF53335">
    <property type="entry name" value="S-adenosyl-L-methionine-dependent methyltransferases"/>
    <property type="match status" value="1"/>
</dbReference>
<dbReference type="InterPro" id="IPR029063">
    <property type="entry name" value="SAM-dependent_MTases_sf"/>
</dbReference>
<keyword evidence="4" id="KW-0949">S-adenosyl-L-methionine</keyword>
<dbReference type="PANTHER" id="PTHR11265">
    <property type="entry name" value="S-ADENOSYL-METHYLTRANSFERASE MRAW"/>
    <property type="match status" value="1"/>
</dbReference>
<dbReference type="InterPro" id="IPR002903">
    <property type="entry name" value="RsmH"/>
</dbReference>
<dbReference type="PANTHER" id="PTHR11265:SF0">
    <property type="entry name" value="12S RRNA N4-METHYLCYTIDINE METHYLTRANSFERASE"/>
    <property type="match status" value="1"/>
</dbReference>
<evidence type="ECO:0000256" key="2">
    <source>
        <dbReference type="ARBA" id="ARBA00022603"/>
    </source>
</evidence>
<keyword evidence="2 5" id="KW-0489">Methyltransferase</keyword>
<evidence type="ECO:0000256" key="1">
    <source>
        <dbReference type="ARBA" id="ARBA00010396"/>
    </source>
</evidence>
<reference evidence="5" key="1">
    <citation type="journal article" date="2023" name="G3 (Bethesda)">
        <title>Whole genome assembly and annotation of the endangered Caribbean coral Acropora cervicornis.</title>
        <authorList>
            <person name="Selwyn J.D."/>
            <person name="Vollmer S.V."/>
        </authorList>
    </citation>
    <scope>NUCLEOTIDE SEQUENCE</scope>
    <source>
        <strain evidence="5">K2</strain>
    </source>
</reference>
<name>A0AAD9VCE3_ACRCE</name>
<protein>
    <submittedName>
        <fullName evidence="5">Methyltransferase-like protein 15-like protein</fullName>
    </submittedName>
</protein>
<dbReference type="EMBL" id="JARQWQ010000010">
    <property type="protein sequence ID" value="KAK2569179.1"/>
    <property type="molecule type" value="Genomic_DNA"/>
</dbReference>